<evidence type="ECO:0000259" key="2">
    <source>
        <dbReference type="Pfam" id="PF12776"/>
    </source>
</evidence>
<dbReference type="HOGENOM" id="CLU_082499_2_1_1"/>
<dbReference type="Pfam" id="PF12776">
    <property type="entry name" value="Myb_DNA-bind_3"/>
    <property type="match status" value="1"/>
</dbReference>
<feature type="compositionally biased region" description="Low complexity" evidence="1">
    <location>
        <begin position="1"/>
        <end position="13"/>
    </location>
</feature>
<feature type="domain" description="Myb/SANT-like" evidence="2">
    <location>
        <begin position="33"/>
        <end position="130"/>
    </location>
</feature>
<feature type="compositionally biased region" description="Polar residues" evidence="1">
    <location>
        <begin position="24"/>
        <end position="33"/>
    </location>
</feature>
<dbReference type="InterPro" id="IPR024752">
    <property type="entry name" value="Myb/SANT-like_dom"/>
</dbReference>
<organism evidence="3 4">
    <name type="scientific">Scleroderma citrinum Foug A</name>
    <dbReference type="NCBI Taxonomy" id="1036808"/>
    <lineage>
        <taxon>Eukaryota</taxon>
        <taxon>Fungi</taxon>
        <taxon>Dikarya</taxon>
        <taxon>Basidiomycota</taxon>
        <taxon>Agaricomycotina</taxon>
        <taxon>Agaricomycetes</taxon>
        <taxon>Agaricomycetidae</taxon>
        <taxon>Boletales</taxon>
        <taxon>Sclerodermatineae</taxon>
        <taxon>Sclerodermataceae</taxon>
        <taxon>Scleroderma</taxon>
    </lineage>
</organism>
<sequence length="167" mass="18822">MSSSSGSNHSLQSRGPPVSDVLAESTQKKPQAKWTTQEEHELLAFLKQQLSATGDGVNFLKKHFWDATNRLKTVFPVQHGGEKNARSCQSKWTSLKEDYLLVAILKTNSGFDWNDDMGTKFAKDDTTWTDFSATCPKCINYFRTHGFLHFNIIADMMPSCSKGTYVF</sequence>
<accession>A0A0C3EI90</accession>
<evidence type="ECO:0000256" key="1">
    <source>
        <dbReference type="SAM" id="MobiDB-lite"/>
    </source>
</evidence>
<dbReference type="InParanoid" id="A0A0C3EI90"/>
<reference evidence="3 4" key="1">
    <citation type="submission" date="2014-04" db="EMBL/GenBank/DDBJ databases">
        <authorList>
            <consortium name="DOE Joint Genome Institute"/>
            <person name="Kuo A."/>
            <person name="Kohler A."/>
            <person name="Nagy L.G."/>
            <person name="Floudas D."/>
            <person name="Copeland A."/>
            <person name="Barry K.W."/>
            <person name="Cichocki N."/>
            <person name="Veneault-Fourrey C."/>
            <person name="LaButti K."/>
            <person name="Lindquist E.A."/>
            <person name="Lipzen A."/>
            <person name="Lundell T."/>
            <person name="Morin E."/>
            <person name="Murat C."/>
            <person name="Sun H."/>
            <person name="Tunlid A."/>
            <person name="Henrissat B."/>
            <person name="Grigoriev I.V."/>
            <person name="Hibbett D.S."/>
            <person name="Martin F."/>
            <person name="Nordberg H.P."/>
            <person name="Cantor M.N."/>
            <person name="Hua S.X."/>
        </authorList>
    </citation>
    <scope>NUCLEOTIDE SEQUENCE [LARGE SCALE GENOMIC DNA]</scope>
    <source>
        <strain evidence="3 4">Foug A</strain>
    </source>
</reference>
<dbReference type="OrthoDB" id="2686136at2759"/>
<dbReference type="EMBL" id="KN822010">
    <property type="protein sequence ID" value="KIM67994.1"/>
    <property type="molecule type" value="Genomic_DNA"/>
</dbReference>
<gene>
    <name evidence="3" type="ORF">SCLCIDRAFT_106384</name>
</gene>
<evidence type="ECO:0000313" key="4">
    <source>
        <dbReference type="Proteomes" id="UP000053989"/>
    </source>
</evidence>
<reference evidence="4" key="2">
    <citation type="submission" date="2015-01" db="EMBL/GenBank/DDBJ databases">
        <title>Evolutionary Origins and Diversification of the Mycorrhizal Mutualists.</title>
        <authorList>
            <consortium name="DOE Joint Genome Institute"/>
            <consortium name="Mycorrhizal Genomics Consortium"/>
            <person name="Kohler A."/>
            <person name="Kuo A."/>
            <person name="Nagy L.G."/>
            <person name="Floudas D."/>
            <person name="Copeland A."/>
            <person name="Barry K.W."/>
            <person name="Cichocki N."/>
            <person name="Veneault-Fourrey C."/>
            <person name="LaButti K."/>
            <person name="Lindquist E.A."/>
            <person name="Lipzen A."/>
            <person name="Lundell T."/>
            <person name="Morin E."/>
            <person name="Murat C."/>
            <person name="Riley R."/>
            <person name="Ohm R."/>
            <person name="Sun H."/>
            <person name="Tunlid A."/>
            <person name="Henrissat B."/>
            <person name="Grigoriev I.V."/>
            <person name="Hibbett D.S."/>
            <person name="Martin F."/>
        </authorList>
    </citation>
    <scope>NUCLEOTIDE SEQUENCE [LARGE SCALE GENOMIC DNA]</scope>
    <source>
        <strain evidence="4">Foug A</strain>
    </source>
</reference>
<name>A0A0C3EI90_9AGAM</name>
<dbReference type="AlphaFoldDB" id="A0A0C3EI90"/>
<proteinExistence type="predicted"/>
<feature type="non-terminal residue" evidence="3">
    <location>
        <position position="167"/>
    </location>
</feature>
<keyword evidence="4" id="KW-1185">Reference proteome</keyword>
<protein>
    <recommendedName>
        <fullName evidence="2">Myb/SANT-like domain-containing protein</fullName>
    </recommendedName>
</protein>
<evidence type="ECO:0000313" key="3">
    <source>
        <dbReference type="EMBL" id="KIM67994.1"/>
    </source>
</evidence>
<feature type="region of interest" description="Disordered" evidence="1">
    <location>
        <begin position="1"/>
        <end position="33"/>
    </location>
</feature>
<dbReference type="Proteomes" id="UP000053989">
    <property type="component" value="Unassembled WGS sequence"/>
</dbReference>